<dbReference type="PROSITE" id="PS50977">
    <property type="entry name" value="HTH_TETR_2"/>
    <property type="match status" value="1"/>
</dbReference>
<dbReference type="InterPro" id="IPR025996">
    <property type="entry name" value="MT1864/Rv1816-like_C"/>
</dbReference>
<keyword evidence="2 4" id="KW-0238">DNA-binding</keyword>
<sequence length="189" mass="21682">MRTKIMDGARMLFREKGYSNVTMRAIGRRVGCSAAAIYRHFRNKREIMDALRHEGFERLVEIVQFEMVSTDPVQRLVEFGRGYVRFALAHPDAFALMYDLAGQGPEELMDYESEPMEGYAFFTNLVQEAVQSGKLGDVDQETLRFSLWSTVHGLSCLVNSGRLKIVHGSVDELELLDRMLRWVVHSDRS</sequence>
<dbReference type="PRINTS" id="PR00455">
    <property type="entry name" value="HTHTETR"/>
</dbReference>
<dbReference type="OrthoDB" id="63332at2"/>
<dbReference type="EMBL" id="FUYC01000021">
    <property type="protein sequence ID" value="SKA94660.1"/>
    <property type="molecule type" value="Genomic_DNA"/>
</dbReference>
<reference evidence="6 7" key="1">
    <citation type="submission" date="2017-02" db="EMBL/GenBank/DDBJ databases">
        <authorList>
            <person name="Peterson S.W."/>
        </authorList>
    </citation>
    <scope>NUCLEOTIDE SEQUENCE [LARGE SCALE GENOMIC DNA]</scope>
    <source>
        <strain evidence="6 7">DSM 16080</strain>
    </source>
</reference>
<keyword evidence="7" id="KW-1185">Reference proteome</keyword>
<dbReference type="GO" id="GO:0000976">
    <property type="term" value="F:transcription cis-regulatory region binding"/>
    <property type="evidence" value="ECO:0007669"/>
    <property type="project" value="TreeGrafter"/>
</dbReference>
<dbReference type="Gene3D" id="1.10.357.10">
    <property type="entry name" value="Tetracycline Repressor, domain 2"/>
    <property type="match status" value="1"/>
</dbReference>
<dbReference type="GO" id="GO:0003700">
    <property type="term" value="F:DNA-binding transcription factor activity"/>
    <property type="evidence" value="ECO:0007669"/>
    <property type="project" value="TreeGrafter"/>
</dbReference>
<organism evidence="6 7">
    <name type="scientific">Paucidesulfovibrio gracilis DSM 16080</name>
    <dbReference type="NCBI Taxonomy" id="1121449"/>
    <lineage>
        <taxon>Bacteria</taxon>
        <taxon>Pseudomonadati</taxon>
        <taxon>Thermodesulfobacteriota</taxon>
        <taxon>Desulfovibrionia</taxon>
        <taxon>Desulfovibrionales</taxon>
        <taxon>Desulfovibrionaceae</taxon>
        <taxon>Paucidesulfovibrio</taxon>
    </lineage>
</organism>
<evidence type="ECO:0000313" key="6">
    <source>
        <dbReference type="EMBL" id="SKA94660.1"/>
    </source>
</evidence>
<dbReference type="PANTHER" id="PTHR30055">
    <property type="entry name" value="HTH-TYPE TRANSCRIPTIONAL REGULATOR RUTR"/>
    <property type="match status" value="1"/>
</dbReference>
<keyword evidence="1" id="KW-0805">Transcription regulation</keyword>
<evidence type="ECO:0000256" key="3">
    <source>
        <dbReference type="ARBA" id="ARBA00023163"/>
    </source>
</evidence>
<accession>A0A1T4XYN6</accession>
<proteinExistence type="predicted"/>
<dbReference type="STRING" id="1121449.SAMN02745704_02600"/>
<keyword evidence="3" id="KW-0804">Transcription</keyword>
<dbReference type="AlphaFoldDB" id="A0A1T4XYN6"/>
<dbReference type="InterPro" id="IPR001647">
    <property type="entry name" value="HTH_TetR"/>
</dbReference>
<evidence type="ECO:0000256" key="4">
    <source>
        <dbReference type="PROSITE-ProRule" id="PRU00335"/>
    </source>
</evidence>
<evidence type="ECO:0000313" key="7">
    <source>
        <dbReference type="Proteomes" id="UP000190027"/>
    </source>
</evidence>
<dbReference type="SUPFAM" id="SSF48498">
    <property type="entry name" value="Tetracyclin repressor-like, C-terminal domain"/>
    <property type="match status" value="1"/>
</dbReference>
<dbReference type="Proteomes" id="UP000190027">
    <property type="component" value="Unassembled WGS sequence"/>
</dbReference>
<evidence type="ECO:0000256" key="1">
    <source>
        <dbReference type="ARBA" id="ARBA00023015"/>
    </source>
</evidence>
<dbReference type="InterPro" id="IPR050109">
    <property type="entry name" value="HTH-type_TetR-like_transc_reg"/>
</dbReference>
<feature type="DNA-binding region" description="H-T-H motif" evidence="4">
    <location>
        <begin position="22"/>
        <end position="41"/>
    </location>
</feature>
<protein>
    <submittedName>
        <fullName evidence="6">Transcriptional regulator, TetR family</fullName>
    </submittedName>
</protein>
<dbReference type="Pfam" id="PF00440">
    <property type="entry name" value="TetR_N"/>
    <property type="match status" value="1"/>
</dbReference>
<evidence type="ECO:0000256" key="2">
    <source>
        <dbReference type="ARBA" id="ARBA00023125"/>
    </source>
</evidence>
<dbReference type="RefSeq" id="WP_159447238.1">
    <property type="nucleotide sequence ID" value="NZ_FUYC01000021.1"/>
</dbReference>
<dbReference type="SUPFAM" id="SSF46689">
    <property type="entry name" value="Homeodomain-like"/>
    <property type="match status" value="1"/>
</dbReference>
<name>A0A1T4XYN6_9BACT</name>
<dbReference type="PANTHER" id="PTHR30055:SF212">
    <property type="entry name" value="TETR-FAMILY FAMILY TRANSCRIPTIONAL REGULATOR"/>
    <property type="match status" value="1"/>
</dbReference>
<dbReference type="Pfam" id="PF13305">
    <property type="entry name" value="TetR_C_33"/>
    <property type="match status" value="1"/>
</dbReference>
<feature type="domain" description="HTH tetR-type" evidence="5">
    <location>
        <begin position="1"/>
        <end position="59"/>
    </location>
</feature>
<dbReference type="InterPro" id="IPR036271">
    <property type="entry name" value="Tet_transcr_reg_TetR-rel_C_sf"/>
</dbReference>
<gene>
    <name evidence="6" type="ORF">SAMN02745704_02600</name>
</gene>
<dbReference type="InterPro" id="IPR009057">
    <property type="entry name" value="Homeodomain-like_sf"/>
</dbReference>
<evidence type="ECO:0000259" key="5">
    <source>
        <dbReference type="PROSITE" id="PS50977"/>
    </source>
</evidence>